<evidence type="ECO:0000259" key="3">
    <source>
        <dbReference type="Pfam" id="PF02517"/>
    </source>
</evidence>
<evidence type="ECO:0000256" key="1">
    <source>
        <dbReference type="ARBA" id="ARBA00009067"/>
    </source>
</evidence>
<feature type="domain" description="CAAX prenyl protease 2/Lysostaphin resistance protein A-like" evidence="3">
    <location>
        <begin position="104"/>
        <end position="205"/>
    </location>
</feature>
<dbReference type="EMBL" id="AZGA01000006">
    <property type="protein sequence ID" value="KRM36111.1"/>
    <property type="molecule type" value="Genomic_DNA"/>
</dbReference>
<dbReference type="GO" id="GO:0080120">
    <property type="term" value="P:CAAX-box protein maturation"/>
    <property type="evidence" value="ECO:0007669"/>
    <property type="project" value="UniProtKB-ARBA"/>
</dbReference>
<dbReference type="Proteomes" id="UP000051236">
    <property type="component" value="Unassembled WGS sequence"/>
</dbReference>
<feature type="transmembrane region" description="Helical" evidence="2">
    <location>
        <begin position="75"/>
        <end position="92"/>
    </location>
</feature>
<comment type="caution">
    <text evidence="4">The sequence shown here is derived from an EMBL/GenBank/DDBJ whole genome shotgun (WGS) entry which is preliminary data.</text>
</comment>
<reference evidence="4 5" key="1">
    <citation type="journal article" date="2015" name="Genome Announc.">
        <title>Expanding the biotechnology potential of lactobacilli through comparative genomics of 213 strains and associated genera.</title>
        <authorList>
            <person name="Sun Z."/>
            <person name="Harris H.M."/>
            <person name="McCann A."/>
            <person name="Guo C."/>
            <person name="Argimon S."/>
            <person name="Zhang W."/>
            <person name="Yang X."/>
            <person name="Jeffery I.B."/>
            <person name="Cooney J.C."/>
            <person name="Kagawa T.F."/>
            <person name="Liu W."/>
            <person name="Song Y."/>
            <person name="Salvetti E."/>
            <person name="Wrobel A."/>
            <person name="Rasinkangas P."/>
            <person name="Parkhill J."/>
            <person name="Rea M.C."/>
            <person name="O'Sullivan O."/>
            <person name="Ritari J."/>
            <person name="Douillard F.P."/>
            <person name="Paul Ross R."/>
            <person name="Yang R."/>
            <person name="Briner A.E."/>
            <person name="Felis G.E."/>
            <person name="de Vos W.M."/>
            <person name="Barrangou R."/>
            <person name="Klaenhammer T.R."/>
            <person name="Caufield P.W."/>
            <person name="Cui Y."/>
            <person name="Zhang H."/>
            <person name="O'Toole P.W."/>
        </authorList>
    </citation>
    <scope>NUCLEOTIDE SEQUENCE [LARGE SCALE GENOMIC DNA]</scope>
    <source>
        <strain evidence="4 5">DSM 18527</strain>
    </source>
</reference>
<keyword evidence="2" id="KW-0472">Membrane</keyword>
<dbReference type="GO" id="GO:0004175">
    <property type="term" value="F:endopeptidase activity"/>
    <property type="evidence" value="ECO:0007669"/>
    <property type="project" value="UniProtKB-ARBA"/>
</dbReference>
<feature type="transmembrane region" description="Helical" evidence="2">
    <location>
        <begin position="46"/>
        <end position="69"/>
    </location>
</feature>
<dbReference type="eggNOG" id="COG1266">
    <property type="taxonomic scope" value="Bacteria"/>
</dbReference>
<feature type="transmembrane region" description="Helical" evidence="2">
    <location>
        <begin position="16"/>
        <end position="34"/>
    </location>
</feature>
<feature type="transmembrane region" description="Helical" evidence="2">
    <location>
        <begin position="222"/>
        <end position="243"/>
    </location>
</feature>
<proteinExistence type="inferred from homology"/>
<name>X0PUE3_9LACO</name>
<keyword evidence="2" id="KW-0812">Transmembrane</keyword>
<evidence type="ECO:0000313" key="5">
    <source>
        <dbReference type="Proteomes" id="UP000051236"/>
    </source>
</evidence>
<dbReference type="AlphaFoldDB" id="X0PUE3"/>
<dbReference type="RefSeq" id="WP_035455714.1">
    <property type="nucleotide sequence ID" value="NZ_AZGA01000006.1"/>
</dbReference>
<protein>
    <recommendedName>
        <fullName evidence="3">CAAX prenyl protease 2/Lysostaphin resistance protein A-like domain-containing protein</fullName>
    </recommendedName>
</protein>
<comment type="similarity">
    <text evidence="1">Belongs to the UPF0177 family.</text>
</comment>
<keyword evidence="5" id="KW-1185">Reference proteome</keyword>
<feature type="transmembrane region" description="Helical" evidence="2">
    <location>
        <begin position="104"/>
        <end position="121"/>
    </location>
</feature>
<dbReference type="STRING" id="1423734.FC83_GL000009"/>
<gene>
    <name evidence="4" type="ORF">FC83_GL000009</name>
</gene>
<dbReference type="Pfam" id="PF02517">
    <property type="entry name" value="Rce1-like"/>
    <property type="match status" value="1"/>
</dbReference>
<dbReference type="OrthoDB" id="2328874at2"/>
<evidence type="ECO:0000256" key="2">
    <source>
        <dbReference type="SAM" id="Phobius"/>
    </source>
</evidence>
<accession>X0PUE3</accession>
<dbReference type="PATRIC" id="fig|1423734.3.peg.9"/>
<dbReference type="InterPro" id="IPR003675">
    <property type="entry name" value="Rce1/LyrA-like_dom"/>
</dbReference>
<keyword evidence="2" id="KW-1133">Transmembrane helix</keyword>
<feature type="transmembrane region" description="Helical" evidence="2">
    <location>
        <begin position="141"/>
        <end position="160"/>
    </location>
</feature>
<feature type="transmembrane region" description="Helical" evidence="2">
    <location>
        <begin position="181"/>
        <end position="202"/>
    </location>
</feature>
<evidence type="ECO:0000313" key="4">
    <source>
        <dbReference type="EMBL" id="KRM36111.1"/>
    </source>
</evidence>
<sequence>MFATTPIPKKLGAKLSLFYVLTIIVLLFVPALLQKLGMHNSQLSDVISEAVAGIVMIGLTIGWFNLPIFSKPRHFWIGVIAVVLMVNVNLVNNGPLPAYSNQRLISALLFGLAVGIFEEPLVRGPLLFWVWSKTPKKLSPYWWTSIITAIIFGCLHLFNLHSNPDPKQVLIQIGYTTAMGFGAAALYFTTHNLGFTIVWHSLLDASSYYWSPIPISTIGNSLIDRLSLLLLVVTHITVGIVLLHRITSNQKKKVALKH</sequence>
<organism evidence="4 5">
    <name type="scientific">Agrilactobacillus composti DSM 18527 = JCM 14202</name>
    <dbReference type="NCBI Taxonomy" id="1423734"/>
    <lineage>
        <taxon>Bacteria</taxon>
        <taxon>Bacillati</taxon>
        <taxon>Bacillota</taxon>
        <taxon>Bacilli</taxon>
        <taxon>Lactobacillales</taxon>
        <taxon>Lactobacillaceae</taxon>
        <taxon>Agrilactobacillus</taxon>
    </lineage>
</organism>